<proteinExistence type="predicted"/>
<evidence type="ECO:0000313" key="1">
    <source>
        <dbReference type="EMBL" id="CAG9951893.1"/>
    </source>
</evidence>
<organism evidence="1 2">
    <name type="scientific">Clonostachys rosea f. rosea IK726</name>
    <dbReference type="NCBI Taxonomy" id="1349383"/>
    <lineage>
        <taxon>Eukaryota</taxon>
        <taxon>Fungi</taxon>
        <taxon>Dikarya</taxon>
        <taxon>Ascomycota</taxon>
        <taxon>Pezizomycotina</taxon>
        <taxon>Sordariomycetes</taxon>
        <taxon>Hypocreomycetidae</taxon>
        <taxon>Hypocreales</taxon>
        <taxon>Bionectriaceae</taxon>
        <taxon>Clonostachys</taxon>
    </lineage>
</organism>
<dbReference type="EMBL" id="CADEHS020000450">
    <property type="protein sequence ID" value="CAG9951893.1"/>
    <property type="molecule type" value="Genomic_DNA"/>
</dbReference>
<gene>
    <name evidence="1" type="ORF">CRV2_00018447</name>
</gene>
<keyword evidence="2" id="KW-1185">Reference proteome</keyword>
<comment type="caution">
    <text evidence="1">The sequence shown here is derived from an EMBL/GenBank/DDBJ whole genome shotgun (WGS) entry which is preliminary data.</text>
</comment>
<protein>
    <submittedName>
        <fullName evidence="1">Uncharacterized protein</fullName>
    </submittedName>
</protein>
<reference evidence="1" key="2">
    <citation type="submission" date="2021-10" db="EMBL/GenBank/DDBJ databases">
        <authorList>
            <person name="Piombo E."/>
        </authorList>
    </citation>
    <scope>NUCLEOTIDE SEQUENCE</scope>
</reference>
<dbReference type="Proteomes" id="UP000836387">
    <property type="component" value="Unassembled WGS sequence"/>
</dbReference>
<sequence>MAAHLHHFFPRNVSFSYEALRTAGYANYGGGDLGEVISICSRIPSGDEDSWMKEWRMAGDRACAAASKSLAAKNKVSSREAYLRASNYYRTAEFYRREHPEDDEVVLSLSNQSWASFVSAMKLMPYAFEEIKIPYEETTLPGYILSPGKTNEPCPTIVFNGGFDSIKEEAWFAIAAPALERGFNVVAFDGPGQGEALRAQRLVFRPDWENVLTPVIDYVVTRPEVSPEKVFLFGWSMGGYLAARAMTSEHRLAAAVLDDGVLDFSSAFNEQMPAVARQMLHRHWDYPIQQGVGMLMSISTGVRWAMLNGRWAFGADTVPDLLRKVQDYTLVGITDKITTPVLVLDAPDDHMLKGQPKALFDALKCEKVFVDITELEGGSTHCHMGAFSRLHQVIFDYLMPLI</sequence>
<accession>A0ACA9UFI9</accession>
<evidence type="ECO:0000313" key="2">
    <source>
        <dbReference type="Proteomes" id="UP000836387"/>
    </source>
</evidence>
<name>A0ACA9UFI9_BIOOC</name>
<reference evidence="1" key="1">
    <citation type="submission" date="2020-04" db="EMBL/GenBank/DDBJ databases">
        <authorList>
            <person name="Broberg M."/>
        </authorList>
    </citation>
    <scope>NUCLEOTIDE SEQUENCE</scope>
</reference>